<name>A0A8J7JWJ8_9CYAN</name>
<dbReference type="GO" id="GO:0006355">
    <property type="term" value="P:regulation of DNA-templated transcription"/>
    <property type="evidence" value="ECO:0007669"/>
    <property type="project" value="InterPro"/>
</dbReference>
<dbReference type="PANTHER" id="PTHR43214">
    <property type="entry name" value="TWO-COMPONENT RESPONSE REGULATOR"/>
    <property type="match status" value="1"/>
</dbReference>
<proteinExistence type="predicted"/>
<dbReference type="InterPro" id="IPR011006">
    <property type="entry name" value="CheY-like_superfamily"/>
</dbReference>
<keyword evidence="2" id="KW-0238">DNA-binding</keyword>
<dbReference type="SMART" id="SM00421">
    <property type="entry name" value="HTH_LUXR"/>
    <property type="match status" value="1"/>
</dbReference>
<evidence type="ECO:0000256" key="3">
    <source>
        <dbReference type="PROSITE-ProRule" id="PRU00169"/>
    </source>
</evidence>
<dbReference type="GO" id="GO:0000160">
    <property type="term" value="P:phosphorelay signal transduction system"/>
    <property type="evidence" value="ECO:0007669"/>
    <property type="project" value="InterPro"/>
</dbReference>
<dbReference type="Proteomes" id="UP000620559">
    <property type="component" value="Unassembled WGS sequence"/>
</dbReference>
<feature type="domain" description="HTH luxR-type" evidence="4">
    <location>
        <begin position="186"/>
        <end position="251"/>
    </location>
</feature>
<organism evidence="6 7">
    <name type="scientific">Plectonema cf. radiosum LEGE 06105</name>
    <dbReference type="NCBI Taxonomy" id="945769"/>
    <lineage>
        <taxon>Bacteria</taxon>
        <taxon>Bacillati</taxon>
        <taxon>Cyanobacteriota</taxon>
        <taxon>Cyanophyceae</taxon>
        <taxon>Oscillatoriophycideae</taxon>
        <taxon>Oscillatoriales</taxon>
        <taxon>Microcoleaceae</taxon>
        <taxon>Plectonema</taxon>
    </lineage>
</organism>
<dbReference type="PANTHER" id="PTHR43214:SF40">
    <property type="entry name" value="TRANSCRIPTIONAL REGULATORY PROTEIN LNRK"/>
    <property type="match status" value="1"/>
</dbReference>
<feature type="modified residue" description="4-aspartylphosphate" evidence="3">
    <location>
        <position position="88"/>
    </location>
</feature>
<dbReference type="InterPro" id="IPR000792">
    <property type="entry name" value="Tscrpt_reg_LuxR_C"/>
</dbReference>
<dbReference type="CDD" id="cd06170">
    <property type="entry name" value="LuxR_C_like"/>
    <property type="match status" value="1"/>
</dbReference>
<evidence type="ECO:0000313" key="6">
    <source>
        <dbReference type="EMBL" id="MBE9216914.1"/>
    </source>
</evidence>
<sequence>MEELNLSCDYDLPINNQSEINSTVKSHTNAQGTEKIRVVVIEDLELTLIGIRTALHQYENIEIVGDALNSKDGLTLLNRTQPQIVIIDIGSPSLKGIQLTREIKTKYPKIKVVILTLNSDKETVLTSFAAGANSYCMKDIKFDKLIEAIHITYLGKTWIDPTITHFVLEQALFNSLHFNKSSLDEEMLNLYTLTGRELEILRLIVDGSTNGAIADQLHITIGTVKSHVRNILNKVGAEDRTQAAVHALRYGLVD</sequence>
<evidence type="ECO:0000256" key="2">
    <source>
        <dbReference type="ARBA" id="ARBA00023125"/>
    </source>
</evidence>
<comment type="caution">
    <text evidence="6">The sequence shown here is derived from an EMBL/GenBank/DDBJ whole genome shotgun (WGS) entry which is preliminary data.</text>
</comment>
<dbReference type="SMART" id="SM00448">
    <property type="entry name" value="REC"/>
    <property type="match status" value="1"/>
</dbReference>
<evidence type="ECO:0000259" key="4">
    <source>
        <dbReference type="PROSITE" id="PS50043"/>
    </source>
</evidence>
<keyword evidence="7" id="KW-1185">Reference proteome</keyword>
<dbReference type="SUPFAM" id="SSF46894">
    <property type="entry name" value="C-terminal effector domain of the bipartite response regulators"/>
    <property type="match status" value="1"/>
</dbReference>
<evidence type="ECO:0000259" key="5">
    <source>
        <dbReference type="PROSITE" id="PS50110"/>
    </source>
</evidence>
<dbReference type="PROSITE" id="PS00622">
    <property type="entry name" value="HTH_LUXR_1"/>
    <property type="match status" value="1"/>
</dbReference>
<dbReference type="PROSITE" id="PS50043">
    <property type="entry name" value="HTH_LUXR_2"/>
    <property type="match status" value="1"/>
</dbReference>
<reference evidence="6" key="1">
    <citation type="submission" date="2020-10" db="EMBL/GenBank/DDBJ databases">
        <authorList>
            <person name="Castelo-Branco R."/>
            <person name="Eusebio N."/>
            <person name="Adriana R."/>
            <person name="Vieira A."/>
            <person name="Brugerolle De Fraissinette N."/>
            <person name="Rezende De Castro R."/>
            <person name="Schneider M.P."/>
            <person name="Vasconcelos V."/>
            <person name="Leao P.N."/>
        </authorList>
    </citation>
    <scope>NUCLEOTIDE SEQUENCE</scope>
    <source>
        <strain evidence="6">LEGE 06105</strain>
    </source>
</reference>
<dbReference type="SUPFAM" id="SSF52172">
    <property type="entry name" value="CheY-like"/>
    <property type="match status" value="1"/>
</dbReference>
<feature type="domain" description="Response regulatory" evidence="5">
    <location>
        <begin position="37"/>
        <end position="153"/>
    </location>
</feature>
<evidence type="ECO:0000256" key="1">
    <source>
        <dbReference type="ARBA" id="ARBA00022553"/>
    </source>
</evidence>
<protein>
    <submittedName>
        <fullName evidence="6">Response regulator transcription factor</fullName>
    </submittedName>
</protein>
<dbReference type="InterPro" id="IPR039420">
    <property type="entry name" value="WalR-like"/>
</dbReference>
<dbReference type="InterPro" id="IPR001789">
    <property type="entry name" value="Sig_transdc_resp-reg_receiver"/>
</dbReference>
<dbReference type="GO" id="GO:0003677">
    <property type="term" value="F:DNA binding"/>
    <property type="evidence" value="ECO:0007669"/>
    <property type="project" value="UniProtKB-KW"/>
</dbReference>
<accession>A0A8J7JWJ8</accession>
<dbReference type="EMBL" id="JADEWL010000221">
    <property type="protein sequence ID" value="MBE9216914.1"/>
    <property type="molecule type" value="Genomic_DNA"/>
</dbReference>
<gene>
    <name evidence="6" type="ORF">IQ247_30410</name>
</gene>
<dbReference type="AlphaFoldDB" id="A0A8J7JWJ8"/>
<dbReference type="Pfam" id="PF00196">
    <property type="entry name" value="GerE"/>
    <property type="match status" value="1"/>
</dbReference>
<dbReference type="Pfam" id="PF00072">
    <property type="entry name" value="Response_reg"/>
    <property type="match status" value="1"/>
</dbReference>
<dbReference type="InterPro" id="IPR016032">
    <property type="entry name" value="Sig_transdc_resp-reg_C-effctor"/>
</dbReference>
<dbReference type="InterPro" id="IPR058245">
    <property type="entry name" value="NreC/VraR/RcsB-like_REC"/>
</dbReference>
<evidence type="ECO:0000313" key="7">
    <source>
        <dbReference type="Proteomes" id="UP000620559"/>
    </source>
</evidence>
<dbReference type="PRINTS" id="PR00038">
    <property type="entry name" value="HTHLUXR"/>
</dbReference>
<dbReference type="CDD" id="cd17535">
    <property type="entry name" value="REC_NarL-like"/>
    <property type="match status" value="1"/>
</dbReference>
<keyword evidence="1 3" id="KW-0597">Phosphoprotein</keyword>
<dbReference type="Gene3D" id="3.40.50.2300">
    <property type="match status" value="1"/>
</dbReference>
<dbReference type="PROSITE" id="PS50110">
    <property type="entry name" value="RESPONSE_REGULATORY"/>
    <property type="match status" value="1"/>
</dbReference>